<dbReference type="SUPFAM" id="SSF46609">
    <property type="entry name" value="Fe,Mn superoxide dismutase (SOD), N-terminal domain"/>
    <property type="match status" value="1"/>
</dbReference>
<dbReference type="Proteomes" id="UP001235939">
    <property type="component" value="Chromosome 02"/>
</dbReference>
<keyword evidence="4" id="KW-0479">Metal-binding</keyword>
<evidence type="ECO:0000256" key="5">
    <source>
        <dbReference type="ARBA" id="ARBA00023002"/>
    </source>
</evidence>
<gene>
    <name evidence="10" type="ORF">LAZ67_2007025</name>
</gene>
<evidence type="ECO:0000259" key="9">
    <source>
        <dbReference type="Pfam" id="PF00081"/>
    </source>
</evidence>
<feature type="chain" id="PRO_5045307318" description="superoxide dismutase" evidence="8">
    <location>
        <begin position="30"/>
        <end position="102"/>
    </location>
</feature>
<dbReference type="Pfam" id="PF00081">
    <property type="entry name" value="Sod_Fe_N"/>
    <property type="match status" value="1"/>
</dbReference>
<accession>A0ABY6K5Q9</accession>
<evidence type="ECO:0000256" key="3">
    <source>
        <dbReference type="ARBA" id="ARBA00012682"/>
    </source>
</evidence>
<proteinExistence type="inferred from homology"/>
<evidence type="ECO:0000313" key="10">
    <source>
        <dbReference type="EMBL" id="UYV64199.1"/>
    </source>
</evidence>
<evidence type="ECO:0000256" key="4">
    <source>
        <dbReference type="ARBA" id="ARBA00022723"/>
    </source>
</evidence>
<keyword evidence="8" id="KW-0732">Signal</keyword>
<comment type="function">
    <text evidence="1">Destroys superoxide anion radicals which are normally produced within the cells and which are toxic to biological systems.</text>
</comment>
<protein>
    <recommendedName>
        <fullName evidence="3">superoxide dismutase</fullName>
        <ecNumber evidence="3">1.15.1.1</ecNumber>
    </recommendedName>
</protein>
<keyword evidence="6" id="KW-0464">Manganese</keyword>
<comment type="similarity">
    <text evidence="2">Belongs to the iron/manganese superoxide dismutase family.</text>
</comment>
<evidence type="ECO:0000256" key="2">
    <source>
        <dbReference type="ARBA" id="ARBA00008714"/>
    </source>
</evidence>
<evidence type="ECO:0000256" key="6">
    <source>
        <dbReference type="ARBA" id="ARBA00023211"/>
    </source>
</evidence>
<sequence>MSSEPTEGRAALAAAAVKSMLLLVALVSAALTADLAPPYYGFERPALDYELPPLSGYDPQAGDLEPFLDGETSRVHRSGVHAGYVTGLNAALREWRNTYQVG</sequence>
<feature type="domain" description="Manganese/iron superoxide dismutase N-terminal" evidence="9">
    <location>
        <begin position="49"/>
        <end position="95"/>
    </location>
</feature>
<dbReference type="EMBL" id="CP092864">
    <property type="protein sequence ID" value="UYV64199.1"/>
    <property type="molecule type" value="Genomic_DNA"/>
</dbReference>
<evidence type="ECO:0000256" key="1">
    <source>
        <dbReference type="ARBA" id="ARBA00002170"/>
    </source>
</evidence>
<evidence type="ECO:0000256" key="7">
    <source>
        <dbReference type="ARBA" id="ARBA00049204"/>
    </source>
</evidence>
<keyword evidence="5" id="KW-0560">Oxidoreductase</keyword>
<keyword evidence="11" id="KW-1185">Reference proteome</keyword>
<dbReference type="InterPro" id="IPR019831">
    <property type="entry name" value="Mn/Fe_SOD_N"/>
</dbReference>
<evidence type="ECO:0000256" key="8">
    <source>
        <dbReference type="SAM" id="SignalP"/>
    </source>
</evidence>
<feature type="signal peptide" evidence="8">
    <location>
        <begin position="1"/>
        <end position="29"/>
    </location>
</feature>
<name>A0ABY6K5Q9_9ARAC</name>
<dbReference type="EC" id="1.15.1.1" evidence="3"/>
<dbReference type="InterPro" id="IPR036324">
    <property type="entry name" value="Mn/Fe_SOD_N_sf"/>
</dbReference>
<reference evidence="10 11" key="1">
    <citation type="submission" date="2022-01" db="EMBL/GenBank/DDBJ databases">
        <title>A chromosomal length assembly of Cordylochernes scorpioides.</title>
        <authorList>
            <person name="Zeh D."/>
            <person name="Zeh J."/>
        </authorList>
    </citation>
    <scope>NUCLEOTIDE SEQUENCE [LARGE SCALE GENOMIC DNA]</scope>
    <source>
        <strain evidence="10">IN4F17</strain>
        <tissue evidence="10">Whole Body</tissue>
    </source>
</reference>
<comment type="catalytic activity">
    <reaction evidence="7">
        <text>2 superoxide + 2 H(+) = H2O2 + O2</text>
        <dbReference type="Rhea" id="RHEA:20696"/>
        <dbReference type="ChEBI" id="CHEBI:15378"/>
        <dbReference type="ChEBI" id="CHEBI:15379"/>
        <dbReference type="ChEBI" id="CHEBI:16240"/>
        <dbReference type="ChEBI" id="CHEBI:18421"/>
        <dbReference type="EC" id="1.15.1.1"/>
    </reaction>
</comment>
<organism evidence="10 11">
    <name type="scientific">Cordylochernes scorpioides</name>
    <dbReference type="NCBI Taxonomy" id="51811"/>
    <lineage>
        <taxon>Eukaryota</taxon>
        <taxon>Metazoa</taxon>
        <taxon>Ecdysozoa</taxon>
        <taxon>Arthropoda</taxon>
        <taxon>Chelicerata</taxon>
        <taxon>Arachnida</taxon>
        <taxon>Pseudoscorpiones</taxon>
        <taxon>Cheliferoidea</taxon>
        <taxon>Chernetidae</taxon>
        <taxon>Cordylochernes</taxon>
    </lineage>
</organism>
<evidence type="ECO:0000313" key="11">
    <source>
        <dbReference type="Proteomes" id="UP001235939"/>
    </source>
</evidence>